<sequence length="51" mass="5888">MTTVLLGRRHHFLLELISAAMTFRIGLIMLRNPTVAVTILMVFARREPHNE</sequence>
<keyword evidence="2" id="KW-1185">Reference proteome</keyword>
<dbReference type="RefSeq" id="WP_205296080.1">
    <property type="nucleotide sequence ID" value="NZ_CP070371.1"/>
</dbReference>
<dbReference type="Proteomes" id="UP000663629">
    <property type="component" value="Chromosome 2"/>
</dbReference>
<reference evidence="1 2" key="1">
    <citation type="submission" date="2021-02" db="EMBL/GenBank/DDBJ databases">
        <title>Paracoccus methylovroum sp.nov., a new methanol and methylamine utilizing methylotrophic denitrifer.</title>
        <authorList>
            <person name="Timsy T."/>
            <person name="Behrendt U."/>
            <person name="Ulrich A."/>
            <person name="Spanner T."/>
            <person name="Foesel B.U."/>
            <person name="Horn M.A."/>
            <person name="Kolb S."/>
        </authorList>
    </citation>
    <scope>NUCLEOTIDE SEQUENCE [LARGE SCALE GENOMIC DNA]</scope>
    <source>
        <strain evidence="1 2">H4-D09</strain>
    </source>
</reference>
<name>A0ABX7JLX0_9RHOB</name>
<accession>A0ABX7JLX0</accession>
<evidence type="ECO:0000313" key="2">
    <source>
        <dbReference type="Proteomes" id="UP000663629"/>
    </source>
</evidence>
<dbReference type="EMBL" id="CP070371">
    <property type="protein sequence ID" value="QRZ15120.1"/>
    <property type="molecule type" value="Genomic_DNA"/>
</dbReference>
<proteinExistence type="predicted"/>
<protein>
    <submittedName>
        <fullName evidence="1">Uncharacterized protein</fullName>
    </submittedName>
</protein>
<organism evidence="1 2">
    <name type="scientific">Paracoccus methylovorus</name>
    <dbReference type="NCBI Taxonomy" id="2812658"/>
    <lineage>
        <taxon>Bacteria</taxon>
        <taxon>Pseudomonadati</taxon>
        <taxon>Pseudomonadota</taxon>
        <taxon>Alphaproteobacteria</taxon>
        <taxon>Rhodobacterales</taxon>
        <taxon>Paracoccaceae</taxon>
        <taxon>Paracoccus</taxon>
    </lineage>
</organism>
<gene>
    <name evidence="1" type="ORF">JWJ88_19465</name>
</gene>
<evidence type="ECO:0000313" key="1">
    <source>
        <dbReference type="EMBL" id="QRZ15120.1"/>
    </source>
</evidence>